<dbReference type="InterPro" id="IPR050833">
    <property type="entry name" value="Poly_Biosynth_Transport"/>
</dbReference>
<dbReference type="AlphaFoldDB" id="A0A8D9S2Y6"/>
<reference evidence="8 9" key="1">
    <citation type="submission" date="2009-01" db="EMBL/GenBank/DDBJ databases">
        <authorList>
            <person name="Qin X."/>
            <person name="Bachman B."/>
            <person name="Battles P."/>
            <person name="Bell A."/>
            <person name="Bess C."/>
            <person name="Bickham C."/>
            <person name="Chaboub L."/>
            <person name="Chen D."/>
            <person name="Coyle M."/>
            <person name="Deiros D.R."/>
            <person name="Dinh H."/>
            <person name="Forbes L."/>
            <person name="Fowler G."/>
            <person name="Francisco L."/>
            <person name="Fu Q."/>
            <person name="Gubbala S."/>
            <person name="Hale W."/>
            <person name="Han Y."/>
            <person name="Hemphill L."/>
            <person name="Highlander S.K."/>
            <person name="Hirani K."/>
            <person name="Hogues M."/>
            <person name="Jackson L."/>
            <person name="Jakkamsetti A."/>
            <person name="Javaid M."/>
            <person name="Jiang H."/>
            <person name="Korchina V."/>
            <person name="Kovar C."/>
            <person name="Lara F."/>
            <person name="Lee S."/>
            <person name="Mata R."/>
            <person name="Mathew T."/>
            <person name="Moen C."/>
            <person name="Morales K."/>
            <person name="Munidasa M."/>
            <person name="Nazareth L."/>
            <person name="Ngo R."/>
            <person name="Nguyen L."/>
            <person name="Okwuonu G."/>
            <person name="Ongeri F."/>
            <person name="Patil S."/>
            <person name="Petrosino J."/>
            <person name="Pham C."/>
            <person name="Pham P."/>
            <person name="Pu L.-L."/>
            <person name="Puazo M."/>
            <person name="Raj R."/>
            <person name="Reid J."/>
            <person name="Rouhana J."/>
            <person name="Saada N."/>
            <person name="Shang Y."/>
            <person name="Simmons D."/>
            <person name="Thornton R."/>
            <person name="Warren J."/>
            <person name="Weissenberger G."/>
            <person name="Zhang J."/>
            <person name="Zhang L."/>
            <person name="Zhou C."/>
            <person name="Zhu D."/>
            <person name="Muzny D."/>
            <person name="Worley K."/>
            <person name="Gibbs R."/>
        </authorList>
    </citation>
    <scope>NUCLEOTIDE SEQUENCE [LARGE SCALE GENOMIC DNA]</scope>
    <source>
        <strain evidence="8 9">CF48-3A</strain>
    </source>
</reference>
<comment type="caution">
    <text evidence="8">The sequence shown here is derived from an EMBL/GenBank/DDBJ whole genome shotgun (WGS) entry which is preliminary data.</text>
</comment>
<protein>
    <submittedName>
        <fullName evidence="8">Polysaccharide biosynthesis protein</fullName>
    </submittedName>
</protein>
<feature type="transmembrane region" description="Helical" evidence="7">
    <location>
        <begin position="108"/>
        <end position="127"/>
    </location>
</feature>
<accession>A0A8D9S2Y6</accession>
<evidence type="ECO:0000313" key="9">
    <source>
        <dbReference type="Proteomes" id="UP000003419"/>
    </source>
</evidence>
<evidence type="ECO:0000256" key="2">
    <source>
        <dbReference type="ARBA" id="ARBA00007430"/>
    </source>
</evidence>
<dbReference type="CDD" id="cd13127">
    <property type="entry name" value="MATE_tuaB_like"/>
    <property type="match status" value="1"/>
</dbReference>
<dbReference type="GO" id="GO:0005886">
    <property type="term" value="C:plasma membrane"/>
    <property type="evidence" value="ECO:0007669"/>
    <property type="project" value="UniProtKB-SubCell"/>
</dbReference>
<comment type="subcellular location">
    <subcellularLocation>
        <location evidence="1">Cell membrane</location>
        <topology evidence="1">Multi-pass membrane protein</topology>
    </subcellularLocation>
</comment>
<dbReference type="Proteomes" id="UP000003419">
    <property type="component" value="Unassembled WGS sequence"/>
</dbReference>
<feature type="transmembrane region" description="Helical" evidence="7">
    <location>
        <begin position="40"/>
        <end position="66"/>
    </location>
</feature>
<evidence type="ECO:0000256" key="5">
    <source>
        <dbReference type="ARBA" id="ARBA00022989"/>
    </source>
</evidence>
<feature type="transmembrane region" description="Helical" evidence="7">
    <location>
        <begin position="441"/>
        <end position="461"/>
    </location>
</feature>
<evidence type="ECO:0000256" key="3">
    <source>
        <dbReference type="ARBA" id="ARBA00022475"/>
    </source>
</evidence>
<dbReference type="RefSeq" id="WP_003671620.1">
    <property type="nucleotide sequence ID" value="NZ_GG693673.1"/>
</dbReference>
<keyword evidence="4 7" id="KW-0812">Transmembrane</keyword>
<dbReference type="EMBL" id="ACHG01000072">
    <property type="protein sequence ID" value="EEI65970.1"/>
    <property type="molecule type" value="Genomic_DNA"/>
</dbReference>
<feature type="transmembrane region" description="Helical" evidence="7">
    <location>
        <begin position="289"/>
        <end position="314"/>
    </location>
</feature>
<organism evidence="8 9">
    <name type="scientific">Limosilactobacillus reuteri CF48-3A</name>
    <dbReference type="NCBI Taxonomy" id="525341"/>
    <lineage>
        <taxon>Bacteria</taxon>
        <taxon>Bacillati</taxon>
        <taxon>Bacillota</taxon>
        <taxon>Bacilli</taxon>
        <taxon>Lactobacillales</taxon>
        <taxon>Lactobacillaceae</taxon>
        <taxon>Limosilactobacillus</taxon>
    </lineage>
</organism>
<evidence type="ECO:0000256" key="4">
    <source>
        <dbReference type="ARBA" id="ARBA00022692"/>
    </source>
</evidence>
<evidence type="ECO:0000256" key="1">
    <source>
        <dbReference type="ARBA" id="ARBA00004651"/>
    </source>
</evidence>
<feature type="transmembrane region" description="Helical" evidence="7">
    <location>
        <begin position="78"/>
        <end position="102"/>
    </location>
</feature>
<evidence type="ECO:0000256" key="7">
    <source>
        <dbReference type="SAM" id="Phobius"/>
    </source>
</evidence>
<keyword evidence="5 7" id="KW-1133">Transmembrane helix</keyword>
<dbReference type="PANTHER" id="PTHR30250:SF10">
    <property type="entry name" value="LIPOPOLYSACCHARIDE BIOSYNTHESIS PROTEIN WZXC"/>
    <property type="match status" value="1"/>
</dbReference>
<evidence type="ECO:0000313" key="8">
    <source>
        <dbReference type="EMBL" id="EEI65970.1"/>
    </source>
</evidence>
<gene>
    <name evidence="8" type="ORF">HMPREF0534_0714</name>
</gene>
<feature type="transmembrane region" description="Helical" evidence="7">
    <location>
        <begin position="12"/>
        <end position="34"/>
    </location>
</feature>
<evidence type="ECO:0000256" key="6">
    <source>
        <dbReference type="ARBA" id="ARBA00023136"/>
    </source>
</evidence>
<name>A0A8D9S2Y6_LIMRT</name>
<feature type="transmembrane region" description="Helical" evidence="7">
    <location>
        <begin position="169"/>
        <end position="192"/>
    </location>
</feature>
<keyword evidence="3" id="KW-1003">Cell membrane</keyword>
<sequence length="486" mass="54747">MNRENFFSGFVWKFLEQIISQIVSFTISIVLARLLTPHDYGVVALVNVFIVIAGVFVTSGFSTSLIQKKDADELDFSTIFYCSLALACIIYLILFVSAPFIANFYHNMQLSLVVRVFGLTLPILAVNSIQQAQVARHLAFKKIFFSTTVATVISGIFGIAFALMDFGVWALVFQYLISNIASMFVLFVQISWRPKLMFSLKRAKSLMSYGWKVMAADFLGTFFAQLRSLVIGRFYAPSALAFYNRGQQFPNLLSNNIDTTISSVLFPYMSQAADDPKKMKEIVRRSLRISSYIIMPLMLGLMVTSKPIIILLLTSKWIDAVPYMQWLCIASALSIITNTNLQVMRASGRSDILLRIELIKKPVYLLLLLISIKISVLAVAITMAIYSLYAAIVNIRPNQRIIGYSYREQLRDIAPSLILSIVMAIIIWPISLITLPAFDTLIIQIICGAVFYLLCSYLLGFEAFKYLNDFLITKIKGTNEVDKNES</sequence>
<comment type="similarity">
    <text evidence="2">Belongs to the polysaccharide synthase family.</text>
</comment>
<feature type="transmembrane region" description="Helical" evidence="7">
    <location>
        <begin position="139"/>
        <end position="163"/>
    </location>
</feature>
<feature type="transmembrane region" description="Helical" evidence="7">
    <location>
        <begin position="326"/>
        <end position="343"/>
    </location>
</feature>
<dbReference type="PANTHER" id="PTHR30250">
    <property type="entry name" value="PST FAMILY PREDICTED COLANIC ACID TRANSPORTER"/>
    <property type="match status" value="1"/>
</dbReference>
<proteinExistence type="inferred from homology"/>
<feature type="transmembrane region" description="Helical" evidence="7">
    <location>
        <begin position="363"/>
        <end position="392"/>
    </location>
</feature>
<feature type="transmembrane region" description="Helical" evidence="7">
    <location>
        <begin position="413"/>
        <end position="435"/>
    </location>
</feature>
<keyword evidence="6 7" id="KW-0472">Membrane</keyword>
<dbReference type="Pfam" id="PF13440">
    <property type="entry name" value="Polysacc_synt_3"/>
    <property type="match status" value="1"/>
</dbReference>